<dbReference type="InterPro" id="IPR033934">
    <property type="entry name" value="SAICAR_synt_PurC"/>
</dbReference>
<reference evidence="13" key="2">
    <citation type="journal article" date="2021" name="PeerJ">
        <title>Extensive microbial diversity within the chicken gut microbiome revealed by metagenomics and culture.</title>
        <authorList>
            <person name="Gilroy R."/>
            <person name="Ravi A."/>
            <person name="Getino M."/>
            <person name="Pursley I."/>
            <person name="Horton D.L."/>
            <person name="Alikhan N.F."/>
            <person name="Baker D."/>
            <person name="Gharbi K."/>
            <person name="Hall N."/>
            <person name="Watson M."/>
            <person name="Adriaenssens E.M."/>
            <person name="Foster-Nyarko E."/>
            <person name="Jarju S."/>
            <person name="Secka A."/>
            <person name="Antonio M."/>
            <person name="Oren A."/>
            <person name="Chaudhuri R.R."/>
            <person name="La Ragione R."/>
            <person name="Hildebrand F."/>
            <person name="Pallen M.J."/>
        </authorList>
    </citation>
    <scope>NUCLEOTIDE SEQUENCE</scope>
    <source>
        <strain evidence="13">CHK195-11698</strain>
    </source>
</reference>
<dbReference type="GO" id="GO:0004639">
    <property type="term" value="F:phosphoribosylaminoimidazolesuccinocarboxamide synthase activity"/>
    <property type="evidence" value="ECO:0007669"/>
    <property type="project" value="UniProtKB-UniRule"/>
</dbReference>
<evidence type="ECO:0000256" key="3">
    <source>
        <dbReference type="ARBA" id="ARBA00012217"/>
    </source>
</evidence>
<evidence type="ECO:0000256" key="11">
    <source>
        <dbReference type="HAMAP-Rule" id="MF_00137"/>
    </source>
</evidence>
<dbReference type="PANTHER" id="PTHR43599:SF3">
    <property type="entry name" value="SI:DKEY-6E2.2"/>
    <property type="match status" value="1"/>
</dbReference>
<evidence type="ECO:0000259" key="12">
    <source>
        <dbReference type="Pfam" id="PF01259"/>
    </source>
</evidence>
<dbReference type="InterPro" id="IPR001636">
    <property type="entry name" value="SAICAR_synth"/>
</dbReference>
<dbReference type="GO" id="GO:0006189">
    <property type="term" value="P:'de novo' IMP biosynthetic process"/>
    <property type="evidence" value="ECO:0007669"/>
    <property type="project" value="UniProtKB-UniRule"/>
</dbReference>
<comment type="pathway">
    <text evidence="1 11">Purine metabolism; IMP biosynthesis via de novo pathway; 5-amino-1-(5-phospho-D-ribosyl)imidazole-4-carboxamide from 5-amino-1-(5-phospho-D-ribosyl)imidazole-4-carboxylate: step 1/2.</text>
</comment>
<keyword evidence="7 11" id="KW-0658">Purine biosynthesis</keyword>
<dbReference type="SUPFAM" id="SSF56104">
    <property type="entry name" value="SAICAR synthase-like"/>
    <property type="match status" value="1"/>
</dbReference>
<dbReference type="Pfam" id="PF01259">
    <property type="entry name" value="SAICAR_synt"/>
    <property type="match status" value="1"/>
</dbReference>
<dbReference type="EMBL" id="DVMJ01000027">
    <property type="protein sequence ID" value="HIU13146.1"/>
    <property type="molecule type" value="Genomic_DNA"/>
</dbReference>
<dbReference type="GO" id="GO:0009236">
    <property type="term" value="P:cobalamin biosynthetic process"/>
    <property type="evidence" value="ECO:0007669"/>
    <property type="project" value="InterPro"/>
</dbReference>
<dbReference type="FunFam" id="3.30.200.20:FF:000086">
    <property type="entry name" value="Phosphoribosylaminoimidazole-succinocarboxamide synthase"/>
    <property type="match status" value="1"/>
</dbReference>
<evidence type="ECO:0000256" key="8">
    <source>
        <dbReference type="ARBA" id="ARBA00022840"/>
    </source>
</evidence>
<proteinExistence type="inferred from homology"/>
<dbReference type="PROSITE" id="PS01057">
    <property type="entry name" value="SAICAR_SYNTHETASE_1"/>
    <property type="match status" value="1"/>
</dbReference>
<keyword evidence="5 11" id="KW-0436">Ligase</keyword>
<keyword evidence="8 11" id="KW-0067">ATP-binding</keyword>
<gene>
    <name evidence="11" type="primary">purC</name>
    <name evidence="13" type="ORF">IAD15_03655</name>
</gene>
<dbReference type="InterPro" id="IPR028923">
    <property type="entry name" value="SAICAR_synt/ADE2_N"/>
</dbReference>
<dbReference type="GO" id="GO:0005524">
    <property type="term" value="F:ATP binding"/>
    <property type="evidence" value="ECO:0007669"/>
    <property type="project" value="UniProtKB-KW"/>
</dbReference>
<reference evidence="13" key="1">
    <citation type="submission" date="2020-10" db="EMBL/GenBank/DDBJ databases">
        <authorList>
            <person name="Gilroy R."/>
        </authorList>
    </citation>
    <scope>NUCLEOTIDE SEQUENCE</scope>
    <source>
        <strain evidence="13">CHK195-11698</strain>
    </source>
</reference>
<feature type="domain" description="SAICAR synthetase/ADE2 N-terminal" evidence="12">
    <location>
        <begin position="6"/>
        <end position="232"/>
    </location>
</feature>
<comment type="similarity">
    <text evidence="2 11">Belongs to the SAICAR synthetase family.</text>
</comment>
<dbReference type="EC" id="6.3.2.6" evidence="3 11"/>
<accession>A0A9D1HMH1</accession>
<dbReference type="AlphaFoldDB" id="A0A9D1HMH1"/>
<dbReference type="PANTHER" id="PTHR43599">
    <property type="entry name" value="MULTIFUNCTIONAL PROTEIN ADE2"/>
    <property type="match status" value="1"/>
</dbReference>
<dbReference type="PROSITE" id="PS01058">
    <property type="entry name" value="SAICAR_SYNTHETASE_2"/>
    <property type="match status" value="1"/>
</dbReference>
<comment type="caution">
    <text evidence="13">The sequence shown here is derived from an EMBL/GenBank/DDBJ whole genome shotgun (WGS) entry which is preliminary data.</text>
</comment>
<dbReference type="CDD" id="cd01415">
    <property type="entry name" value="SAICAR_synt_PurC"/>
    <property type="match status" value="1"/>
</dbReference>
<evidence type="ECO:0000313" key="13">
    <source>
        <dbReference type="EMBL" id="HIU13146.1"/>
    </source>
</evidence>
<dbReference type="Proteomes" id="UP000824175">
    <property type="component" value="Unassembled WGS sequence"/>
</dbReference>
<dbReference type="FunFam" id="3.30.470.20:FF:000006">
    <property type="entry name" value="Phosphoribosylaminoimidazole-succinocarboxamide synthase"/>
    <property type="match status" value="1"/>
</dbReference>
<evidence type="ECO:0000256" key="9">
    <source>
        <dbReference type="ARBA" id="ARBA00030409"/>
    </source>
</evidence>
<evidence type="ECO:0000313" key="14">
    <source>
        <dbReference type="Proteomes" id="UP000824175"/>
    </source>
</evidence>
<dbReference type="Gene3D" id="3.30.200.20">
    <property type="entry name" value="Phosphorylase Kinase, domain 1"/>
    <property type="match status" value="1"/>
</dbReference>
<dbReference type="HAMAP" id="MF_00137">
    <property type="entry name" value="SAICAR_synth"/>
    <property type="match status" value="1"/>
</dbReference>
<sequence>MENLKLLYEGKAKQVYETANPEEYVIHYKDDATAGNGAKHDQFEGKGVLNNTISCIIFDMLEEAGIKTHMIKKINERDILVRKVTIFPLEVIVRNITTGSFCRRLGAPEGIVLDEPIFELSYKNDEYGDPLINDDHAVALKLATREELTYIRETTLKINELLKAFFLSLNLKLVDFKIEFGKTSDGEILLADEISPDSCRLWDVETNQKYDKDVFRQDIGDLIETYKAVLARMEKQ</sequence>
<protein>
    <recommendedName>
        <fullName evidence="4 11">Phosphoribosylaminoimidazole-succinocarboxamide synthase</fullName>
        <ecNumber evidence="3 11">6.3.2.6</ecNumber>
    </recommendedName>
    <alternativeName>
        <fullName evidence="9 11">SAICAR synthetase</fullName>
    </alternativeName>
</protein>
<evidence type="ECO:0000256" key="7">
    <source>
        <dbReference type="ARBA" id="ARBA00022755"/>
    </source>
</evidence>
<dbReference type="Gene3D" id="3.30.470.20">
    <property type="entry name" value="ATP-grasp fold, B domain"/>
    <property type="match status" value="1"/>
</dbReference>
<evidence type="ECO:0000256" key="6">
    <source>
        <dbReference type="ARBA" id="ARBA00022741"/>
    </source>
</evidence>
<dbReference type="NCBIfam" id="TIGR00081">
    <property type="entry name" value="purC"/>
    <property type="match status" value="1"/>
</dbReference>
<name>A0A9D1HMH1_9FIRM</name>
<comment type="catalytic activity">
    <reaction evidence="10 11">
        <text>5-amino-1-(5-phospho-D-ribosyl)imidazole-4-carboxylate + L-aspartate + ATP = (2S)-2-[5-amino-1-(5-phospho-beta-D-ribosyl)imidazole-4-carboxamido]succinate + ADP + phosphate + 2 H(+)</text>
        <dbReference type="Rhea" id="RHEA:22628"/>
        <dbReference type="ChEBI" id="CHEBI:15378"/>
        <dbReference type="ChEBI" id="CHEBI:29991"/>
        <dbReference type="ChEBI" id="CHEBI:30616"/>
        <dbReference type="ChEBI" id="CHEBI:43474"/>
        <dbReference type="ChEBI" id="CHEBI:58443"/>
        <dbReference type="ChEBI" id="CHEBI:77657"/>
        <dbReference type="ChEBI" id="CHEBI:456216"/>
        <dbReference type="EC" id="6.3.2.6"/>
    </reaction>
</comment>
<evidence type="ECO:0000256" key="4">
    <source>
        <dbReference type="ARBA" id="ARBA00016460"/>
    </source>
</evidence>
<evidence type="ECO:0000256" key="5">
    <source>
        <dbReference type="ARBA" id="ARBA00022598"/>
    </source>
</evidence>
<evidence type="ECO:0000256" key="2">
    <source>
        <dbReference type="ARBA" id="ARBA00010190"/>
    </source>
</evidence>
<dbReference type="InterPro" id="IPR018236">
    <property type="entry name" value="SAICAR_synthetase_CS"/>
</dbReference>
<evidence type="ECO:0000256" key="1">
    <source>
        <dbReference type="ARBA" id="ARBA00004672"/>
    </source>
</evidence>
<keyword evidence="6 11" id="KW-0547">Nucleotide-binding</keyword>
<organism evidence="13 14">
    <name type="scientific">Candidatus Fimiplasma intestinipullorum</name>
    <dbReference type="NCBI Taxonomy" id="2840825"/>
    <lineage>
        <taxon>Bacteria</taxon>
        <taxon>Bacillati</taxon>
        <taxon>Bacillota</taxon>
        <taxon>Clostridia</taxon>
        <taxon>Eubacteriales</taxon>
        <taxon>Candidatus Fimiplasma</taxon>
    </lineage>
</organism>
<evidence type="ECO:0000256" key="10">
    <source>
        <dbReference type="ARBA" id="ARBA00048475"/>
    </source>
</evidence>
<dbReference type="InterPro" id="IPR050089">
    <property type="entry name" value="SAICAR_synthetase"/>
</dbReference>